<dbReference type="GO" id="GO:0016740">
    <property type="term" value="F:transferase activity"/>
    <property type="evidence" value="ECO:0007669"/>
    <property type="project" value="UniProtKB-KW"/>
</dbReference>
<evidence type="ECO:0000259" key="2">
    <source>
        <dbReference type="Pfam" id="PF01648"/>
    </source>
</evidence>
<dbReference type="Proteomes" id="UP001257234">
    <property type="component" value="Unassembled WGS sequence"/>
</dbReference>
<dbReference type="InterPro" id="IPR037143">
    <property type="entry name" value="4-PPantetheinyl_Trfase_dom_sf"/>
</dbReference>
<keyword evidence="1 3" id="KW-0808">Transferase</keyword>
<evidence type="ECO:0000256" key="1">
    <source>
        <dbReference type="ARBA" id="ARBA00022679"/>
    </source>
</evidence>
<protein>
    <submittedName>
        <fullName evidence="3">4'-phosphopantetheinyl transferase superfamily protein</fullName>
    </submittedName>
</protein>
<name>A0ABU1EPG1_9FLAO</name>
<dbReference type="Gene3D" id="3.90.470.20">
    <property type="entry name" value="4'-phosphopantetheinyl transferase domain"/>
    <property type="match status" value="1"/>
</dbReference>
<dbReference type="EMBL" id="JAVJIU010000002">
    <property type="protein sequence ID" value="MDR5590276.1"/>
    <property type="molecule type" value="Genomic_DNA"/>
</dbReference>
<organism evidence="3 4">
    <name type="scientific">Christiangramia sediminicola</name>
    <dbReference type="NCBI Taxonomy" id="3073267"/>
    <lineage>
        <taxon>Bacteria</taxon>
        <taxon>Pseudomonadati</taxon>
        <taxon>Bacteroidota</taxon>
        <taxon>Flavobacteriia</taxon>
        <taxon>Flavobacteriales</taxon>
        <taxon>Flavobacteriaceae</taxon>
        <taxon>Christiangramia</taxon>
    </lineage>
</organism>
<dbReference type="Pfam" id="PF01648">
    <property type="entry name" value="ACPS"/>
    <property type="match status" value="1"/>
</dbReference>
<evidence type="ECO:0000313" key="4">
    <source>
        <dbReference type="Proteomes" id="UP001257234"/>
    </source>
</evidence>
<comment type="caution">
    <text evidence="3">The sequence shown here is derived from an EMBL/GenBank/DDBJ whole genome shotgun (WGS) entry which is preliminary data.</text>
</comment>
<dbReference type="SUPFAM" id="SSF56214">
    <property type="entry name" value="4'-phosphopantetheinyl transferase"/>
    <property type="match status" value="1"/>
</dbReference>
<dbReference type="RefSeq" id="WP_309561149.1">
    <property type="nucleotide sequence ID" value="NZ_JAVJIU010000002.1"/>
</dbReference>
<accession>A0ABU1EPG1</accession>
<gene>
    <name evidence="3" type="ORF">RE431_06470</name>
</gene>
<reference evidence="4" key="1">
    <citation type="submission" date="2023-07" db="EMBL/GenBank/DDBJ databases">
        <title>Christiangramia sp. SM2212., a novel bacterium of the family Flavobacteriaceae isolated from the sea sediment.</title>
        <authorList>
            <person name="Wang J."/>
            <person name="Zhang X."/>
        </authorList>
    </citation>
    <scope>NUCLEOTIDE SEQUENCE [LARGE SCALE GENOMIC DNA]</scope>
    <source>
        <strain evidence="4">SM2212</strain>
    </source>
</reference>
<evidence type="ECO:0000313" key="3">
    <source>
        <dbReference type="EMBL" id="MDR5590276.1"/>
    </source>
</evidence>
<keyword evidence="4" id="KW-1185">Reference proteome</keyword>
<sequence>MIGNDIIDLKLASRSDRSLSPRFLNKICSTKEIEEINNTLDPQLLVWKFWSLKEATYKAHQRRFNLKRKFNPASFHCSISSKNNAVVQIDEFQYNLNSEITTDYIHSYVESGYIDLGIYSGLKKSRHQIISRVGELLSIPPALIDIKKNENYVPSLVLNRTDKTLPISLSHHGSFTAFLIPLIKS</sequence>
<dbReference type="InterPro" id="IPR008278">
    <property type="entry name" value="4-PPantetheinyl_Trfase_dom"/>
</dbReference>
<feature type="domain" description="4'-phosphopantetheinyl transferase" evidence="2">
    <location>
        <begin position="2"/>
        <end position="106"/>
    </location>
</feature>
<proteinExistence type="predicted"/>